<evidence type="ECO:0000256" key="2">
    <source>
        <dbReference type="ARBA" id="ARBA00022475"/>
    </source>
</evidence>
<evidence type="ECO:0000259" key="9">
    <source>
        <dbReference type="Pfam" id="PF13231"/>
    </source>
</evidence>
<keyword evidence="6 8" id="KW-1133">Transmembrane helix</keyword>
<organism evidence="10 11">
    <name type="scientific">Thiorhodococcus minor</name>
    <dbReference type="NCBI Taxonomy" id="57489"/>
    <lineage>
        <taxon>Bacteria</taxon>
        <taxon>Pseudomonadati</taxon>
        <taxon>Pseudomonadota</taxon>
        <taxon>Gammaproteobacteria</taxon>
        <taxon>Chromatiales</taxon>
        <taxon>Chromatiaceae</taxon>
        <taxon>Thiorhodococcus</taxon>
    </lineage>
</organism>
<dbReference type="AlphaFoldDB" id="A0A6M0JW25"/>
<dbReference type="InterPro" id="IPR038731">
    <property type="entry name" value="RgtA/B/C-like"/>
</dbReference>
<proteinExistence type="predicted"/>
<feature type="transmembrane region" description="Helical" evidence="8">
    <location>
        <begin position="325"/>
        <end position="345"/>
    </location>
</feature>
<feature type="transmembrane region" description="Helical" evidence="8">
    <location>
        <begin position="176"/>
        <end position="204"/>
    </location>
</feature>
<dbReference type="EMBL" id="JAAIJQ010000016">
    <property type="protein sequence ID" value="NEV61742.1"/>
    <property type="molecule type" value="Genomic_DNA"/>
</dbReference>
<comment type="subcellular location">
    <subcellularLocation>
        <location evidence="1">Cell membrane</location>
        <topology evidence="1">Multi-pass membrane protein</topology>
    </subcellularLocation>
</comment>
<dbReference type="GO" id="GO:0005886">
    <property type="term" value="C:plasma membrane"/>
    <property type="evidence" value="ECO:0007669"/>
    <property type="project" value="UniProtKB-SubCell"/>
</dbReference>
<evidence type="ECO:0000313" key="10">
    <source>
        <dbReference type="EMBL" id="NEV61742.1"/>
    </source>
</evidence>
<dbReference type="GO" id="GO:0016763">
    <property type="term" value="F:pentosyltransferase activity"/>
    <property type="evidence" value="ECO:0007669"/>
    <property type="project" value="TreeGrafter"/>
</dbReference>
<sequence length="533" mass="57360">MTSASSYSTVSSSSTVSRYCTDSSPSTENRSPWGLILLLIAAMTLWRLVVAGFLPVTQDEAYYFDWARSLAWGYFDHPPGVALLGVGGLLEPGSALMARLGGVLAGMLTLLILARLYVNSGLGQGGVVALALALAFGTLPGLAGGVILTPDSALALAWALALHEAERALAVDRRRWITAGVAVGLGLLGKYTMVLIGPVFLWAILWADWRALRTPWPYLGGLAALLVFSPNLVWNAQHDWVSLGFQFGHGFSTEAPGFVAPEAGAIDHAGPQSAAERLWSLAGYAGTQLGLWGGILVALLAPLWSRSGAIKATSADAKPLLTRPARALLIAAAAFPLIFFALVSWGSEVEANWPAMYLMAAAPLVALWLHPVRAWAAAGVGVNLLLVSLYAFHAATDALPLPDSQNRILRETHGFEALARIAAGLDAPVYADRYQTTAMLRFYQPDLETSQWPGLTRPSEYLRGRIAPRVAPKAVTTPFWLVTRFGAPPEIPGFLPQRQRLLFDCPRAPLTEGAEPPCRRPLHSWRLYLYLPE</sequence>
<evidence type="ECO:0000256" key="8">
    <source>
        <dbReference type="SAM" id="Phobius"/>
    </source>
</evidence>
<keyword evidence="2" id="KW-1003">Cell membrane</keyword>
<keyword evidence="4 10" id="KW-0808">Transferase</keyword>
<keyword evidence="3" id="KW-0328">Glycosyltransferase</keyword>
<feature type="transmembrane region" description="Helical" evidence="8">
    <location>
        <begin position="96"/>
        <end position="118"/>
    </location>
</feature>
<keyword evidence="11" id="KW-1185">Reference proteome</keyword>
<gene>
    <name evidence="10" type="ORF">G3446_07535</name>
</gene>
<keyword evidence="5 8" id="KW-0812">Transmembrane</keyword>
<dbReference type="PANTHER" id="PTHR33908">
    <property type="entry name" value="MANNOSYLTRANSFERASE YKCB-RELATED"/>
    <property type="match status" value="1"/>
</dbReference>
<feature type="transmembrane region" description="Helical" evidence="8">
    <location>
        <begin position="33"/>
        <end position="57"/>
    </location>
</feature>
<dbReference type="RefSeq" id="WP_164452214.1">
    <property type="nucleotide sequence ID" value="NZ_JAAIJQ010000016.1"/>
</dbReference>
<protein>
    <submittedName>
        <fullName evidence="10">Glycosyltransferase family 39 protein</fullName>
    </submittedName>
</protein>
<reference evidence="10 11" key="1">
    <citation type="submission" date="2020-02" db="EMBL/GenBank/DDBJ databases">
        <title>Genome sequences of Thiorhodococcus mannitoliphagus and Thiorhodococcus minor, purple sulfur photosynthetic bacteria in the gammaproteobacterial family, Chromatiaceae.</title>
        <authorList>
            <person name="Aviles F.A."/>
            <person name="Meyer T.E."/>
            <person name="Kyndt J.A."/>
        </authorList>
    </citation>
    <scope>NUCLEOTIDE SEQUENCE [LARGE SCALE GENOMIC DNA]</scope>
    <source>
        <strain evidence="10 11">DSM 11518</strain>
    </source>
</reference>
<accession>A0A6M0JW25</accession>
<evidence type="ECO:0000256" key="1">
    <source>
        <dbReference type="ARBA" id="ARBA00004651"/>
    </source>
</evidence>
<comment type="caution">
    <text evidence="10">The sequence shown here is derived from an EMBL/GenBank/DDBJ whole genome shotgun (WGS) entry which is preliminary data.</text>
</comment>
<feature type="transmembrane region" description="Helical" evidence="8">
    <location>
        <begin position="351"/>
        <end position="369"/>
    </location>
</feature>
<name>A0A6M0JW25_9GAMM</name>
<evidence type="ECO:0000256" key="5">
    <source>
        <dbReference type="ARBA" id="ARBA00022692"/>
    </source>
</evidence>
<dbReference type="InterPro" id="IPR050297">
    <property type="entry name" value="LipidA_mod_glycosyltrf_83"/>
</dbReference>
<dbReference type="PANTHER" id="PTHR33908:SF11">
    <property type="entry name" value="MEMBRANE PROTEIN"/>
    <property type="match status" value="1"/>
</dbReference>
<dbReference type="Proteomes" id="UP000483379">
    <property type="component" value="Unassembled WGS sequence"/>
</dbReference>
<feature type="transmembrane region" description="Helical" evidence="8">
    <location>
        <begin position="374"/>
        <end position="392"/>
    </location>
</feature>
<feature type="transmembrane region" description="Helical" evidence="8">
    <location>
        <begin position="216"/>
        <end position="234"/>
    </location>
</feature>
<dbReference type="Pfam" id="PF13231">
    <property type="entry name" value="PMT_2"/>
    <property type="match status" value="1"/>
</dbReference>
<evidence type="ECO:0000256" key="7">
    <source>
        <dbReference type="ARBA" id="ARBA00023136"/>
    </source>
</evidence>
<evidence type="ECO:0000256" key="4">
    <source>
        <dbReference type="ARBA" id="ARBA00022679"/>
    </source>
</evidence>
<evidence type="ECO:0000256" key="6">
    <source>
        <dbReference type="ARBA" id="ARBA00022989"/>
    </source>
</evidence>
<feature type="domain" description="Glycosyltransferase RgtA/B/C/D-like" evidence="9">
    <location>
        <begin position="76"/>
        <end position="234"/>
    </location>
</feature>
<evidence type="ECO:0000313" key="11">
    <source>
        <dbReference type="Proteomes" id="UP000483379"/>
    </source>
</evidence>
<feature type="transmembrane region" description="Helical" evidence="8">
    <location>
        <begin position="281"/>
        <end position="304"/>
    </location>
</feature>
<dbReference type="GO" id="GO:0009103">
    <property type="term" value="P:lipopolysaccharide biosynthetic process"/>
    <property type="evidence" value="ECO:0007669"/>
    <property type="project" value="UniProtKB-ARBA"/>
</dbReference>
<evidence type="ECO:0000256" key="3">
    <source>
        <dbReference type="ARBA" id="ARBA00022676"/>
    </source>
</evidence>
<feature type="transmembrane region" description="Helical" evidence="8">
    <location>
        <begin position="125"/>
        <end position="148"/>
    </location>
</feature>
<keyword evidence="7 8" id="KW-0472">Membrane</keyword>